<keyword evidence="6" id="KW-0378">Hydrolase</keyword>
<evidence type="ECO:0000256" key="8">
    <source>
        <dbReference type="ARBA" id="ARBA00025164"/>
    </source>
</evidence>
<dbReference type="AlphaFoldDB" id="A0A3D9HND1"/>
<dbReference type="InterPro" id="IPR020084">
    <property type="entry name" value="NUDIX_hydrolase_CS"/>
</dbReference>
<evidence type="ECO:0000256" key="11">
    <source>
        <dbReference type="ARBA" id="ARBA00033056"/>
    </source>
</evidence>
<evidence type="ECO:0000256" key="6">
    <source>
        <dbReference type="ARBA" id="ARBA00022801"/>
    </source>
</evidence>
<evidence type="ECO:0000259" key="14">
    <source>
        <dbReference type="PROSITE" id="PS51462"/>
    </source>
</evidence>
<organism evidence="15 16">
    <name type="scientific">Aestuariispira insulae</name>
    <dbReference type="NCBI Taxonomy" id="1461337"/>
    <lineage>
        <taxon>Bacteria</taxon>
        <taxon>Pseudomonadati</taxon>
        <taxon>Pseudomonadota</taxon>
        <taxon>Alphaproteobacteria</taxon>
        <taxon>Rhodospirillales</taxon>
        <taxon>Kiloniellaceae</taxon>
        <taxon>Aestuariispira</taxon>
    </lineage>
</organism>
<protein>
    <recommendedName>
        <fullName evidence="4">ADP-ribose pyrophosphatase</fullName>
        <ecNumber evidence="3">3.6.1.13</ecNumber>
    </recommendedName>
    <alternativeName>
        <fullName evidence="9">ADP-ribose diphosphatase</fullName>
    </alternativeName>
    <alternativeName>
        <fullName evidence="11">ADP-ribose phosphohydrolase</fullName>
    </alternativeName>
    <alternativeName>
        <fullName evidence="10">Adenosine diphosphoribose pyrophosphatase</fullName>
    </alternativeName>
</protein>
<keyword evidence="7 13" id="KW-0460">Magnesium</keyword>
<comment type="cofactor">
    <cofactor evidence="1 13">
        <name>Mg(2+)</name>
        <dbReference type="ChEBI" id="CHEBI:18420"/>
    </cofactor>
</comment>
<dbReference type="GO" id="GO:0046872">
    <property type="term" value="F:metal ion binding"/>
    <property type="evidence" value="ECO:0007669"/>
    <property type="project" value="UniProtKB-KW"/>
</dbReference>
<dbReference type="EMBL" id="QRDW01000004">
    <property type="protein sequence ID" value="RED51000.1"/>
    <property type="molecule type" value="Genomic_DNA"/>
</dbReference>
<evidence type="ECO:0000256" key="10">
    <source>
        <dbReference type="ARBA" id="ARBA00030308"/>
    </source>
</evidence>
<dbReference type="NCBIfam" id="TIGR00052">
    <property type="entry name" value="nudix-type nucleoside diphosphatase, YffH/AdpP family"/>
    <property type="match status" value="1"/>
</dbReference>
<dbReference type="InterPro" id="IPR000086">
    <property type="entry name" value="NUDIX_hydrolase_dom"/>
</dbReference>
<reference evidence="15 16" key="1">
    <citation type="submission" date="2018-07" db="EMBL/GenBank/DDBJ databases">
        <title>Genomic Encyclopedia of Type Strains, Phase III (KMG-III): the genomes of soil and plant-associated and newly described type strains.</title>
        <authorList>
            <person name="Whitman W."/>
        </authorList>
    </citation>
    <scope>NUCLEOTIDE SEQUENCE [LARGE SCALE GENOMIC DNA]</scope>
    <source>
        <strain evidence="15 16">CECT 8488</strain>
    </source>
</reference>
<dbReference type="GO" id="GO:0047631">
    <property type="term" value="F:ADP-ribose diphosphatase activity"/>
    <property type="evidence" value="ECO:0007669"/>
    <property type="project" value="UniProtKB-EC"/>
</dbReference>
<dbReference type="Proteomes" id="UP000256845">
    <property type="component" value="Unassembled WGS sequence"/>
</dbReference>
<feature type="binding site" evidence="13">
    <location>
        <position position="113"/>
    </location>
    <ligand>
        <name>Mg(2+)</name>
        <dbReference type="ChEBI" id="CHEBI:18420"/>
        <label>1</label>
    </ligand>
</feature>
<dbReference type="GO" id="GO:0019144">
    <property type="term" value="F:ADP-sugar diphosphatase activity"/>
    <property type="evidence" value="ECO:0007669"/>
    <property type="project" value="TreeGrafter"/>
</dbReference>
<evidence type="ECO:0000256" key="5">
    <source>
        <dbReference type="ARBA" id="ARBA00022723"/>
    </source>
</evidence>
<dbReference type="GO" id="GO:0006753">
    <property type="term" value="P:nucleoside phosphate metabolic process"/>
    <property type="evidence" value="ECO:0007669"/>
    <property type="project" value="TreeGrafter"/>
</dbReference>
<evidence type="ECO:0000256" key="4">
    <source>
        <dbReference type="ARBA" id="ARBA00013297"/>
    </source>
</evidence>
<dbReference type="RefSeq" id="WP_115936781.1">
    <property type="nucleotide sequence ID" value="NZ_QRDW01000004.1"/>
</dbReference>
<dbReference type="EC" id="3.6.1.13" evidence="3"/>
<evidence type="ECO:0000256" key="1">
    <source>
        <dbReference type="ARBA" id="ARBA00001946"/>
    </source>
</evidence>
<dbReference type="CDD" id="cd24155">
    <property type="entry name" value="NUDIX_ADPRase"/>
    <property type="match status" value="1"/>
</dbReference>
<dbReference type="Gene3D" id="3.90.79.10">
    <property type="entry name" value="Nucleoside Triphosphate Pyrophosphohydrolase"/>
    <property type="match status" value="1"/>
</dbReference>
<comment type="catalytic activity">
    <reaction evidence="12">
        <text>ADP-D-ribose + H2O = D-ribose 5-phosphate + AMP + 2 H(+)</text>
        <dbReference type="Rhea" id="RHEA:10412"/>
        <dbReference type="ChEBI" id="CHEBI:15377"/>
        <dbReference type="ChEBI" id="CHEBI:15378"/>
        <dbReference type="ChEBI" id="CHEBI:57967"/>
        <dbReference type="ChEBI" id="CHEBI:78346"/>
        <dbReference type="ChEBI" id="CHEBI:456215"/>
        <dbReference type="EC" id="3.6.1.13"/>
    </reaction>
</comment>
<dbReference type="PANTHER" id="PTHR11839:SF5">
    <property type="entry name" value="ADP-RIBOSE PYROPHOSPHATASE"/>
    <property type="match status" value="1"/>
</dbReference>
<comment type="function">
    <text evidence="8">Acts on ADP-mannose and ADP-glucose as well as ADP-ribose. Prevents glycogen biosynthesis. The reaction catalyzed by this enzyme is a limiting step of the gluconeogenic process.</text>
</comment>
<dbReference type="PROSITE" id="PS51462">
    <property type="entry name" value="NUDIX"/>
    <property type="match status" value="1"/>
</dbReference>
<feature type="binding site" evidence="13">
    <location>
        <position position="161"/>
    </location>
    <ligand>
        <name>Mg(2+)</name>
        <dbReference type="ChEBI" id="CHEBI:18420"/>
        <label>1</label>
    </ligand>
</feature>
<evidence type="ECO:0000313" key="15">
    <source>
        <dbReference type="EMBL" id="RED51000.1"/>
    </source>
</evidence>
<evidence type="ECO:0000256" key="7">
    <source>
        <dbReference type="ARBA" id="ARBA00022842"/>
    </source>
</evidence>
<dbReference type="Pfam" id="PF00293">
    <property type="entry name" value="NUDIX"/>
    <property type="match status" value="1"/>
</dbReference>
<name>A0A3D9HND1_9PROT</name>
<sequence>MTNPTRFTRGDVELIARETRFKGYFQVDEYTLRHRKYDGSFSDPIKREIFERGHAVVCLPYDPVRDEVVLIEQFRPGAYASGREDCWLVETIAGIIEKGESPEDVAKREAFEEAGCEISDLVEAGNFMPSAGGCSEENVLFIARCDARTISGHHGLDDEGEDIRAFTLAFDQALEAAIQGKLVNMSLVTALFWLSFKRQDLRSRWLGLK</sequence>
<dbReference type="PROSITE" id="PS00893">
    <property type="entry name" value="NUDIX_BOX"/>
    <property type="match status" value="1"/>
</dbReference>
<feature type="domain" description="Nudix hydrolase" evidence="14">
    <location>
        <begin position="51"/>
        <end position="190"/>
    </location>
</feature>
<dbReference type="InterPro" id="IPR015797">
    <property type="entry name" value="NUDIX_hydrolase-like_dom_sf"/>
</dbReference>
<gene>
    <name evidence="15" type="ORF">DFP90_104276</name>
</gene>
<keyword evidence="5 13" id="KW-0479">Metal-binding</keyword>
<evidence type="ECO:0000313" key="16">
    <source>
        <dbReference type="Proteomes" id="UP000256845"/>
    </source>
</evidence>
<feature type="binding site" evidence="13">
    <location>
        <position position="93"/>
    </location>
    <ligand>
        <name>Mg(2+)</name>
        <dbReference type="ChEBI" id="CHEBI:18420"/>
        <label>1</label>
    </ligand>
</feature>
<evidence type="ECO:0000256" key="2">
    <source>
        <dbReference type="ARBA" id="ARBA00007482"/>
    </source>
</evidence>
<feature type="binding site" evidence="13">
    <location>
        <position position="109"/>
    </location>
    <ligand>
        <name>Mg(2+)</name>
        <dbReference type="ChEBI" id="CHEBI:18420"/>
        <label>1</label>
    </ligand>
</feature>
<evidence type="ECO:0000256" key="3">
    <source>
        <dbReference type="ARBA" id="ARBA00012453"/>
    </source>
</evidence>
<keyword evidence="16" id="KW-1185">Reference proteome</keyword>
<dbReference type="GO" id="GO:0019693">
    <property type="term" value="P:ribose phosphate metabolic process"/>
    <property type="evidence" value="ECO:0007669"/>
    <property type="project" value="TreeGrafter"/>
</dbReference>
<evidence type="ECO:0000256" key="13">
    <source>
        <dbReference type="PIRSR" id="PIRSR604385-2"/>
    </source>
</evidence>
<dbReference type="OrthoDB" id="5292471at2"/>
<comment type="similarity">
    <text evidence="2">Belongs to the Nudix hydrolase family. NudF subfamily.</text>
</comment>
<evidence type="ECO:0000256" key="9">
    <source>
        <dbReference type="ARBA" id="ARBA00030162"/>
    </source>
</evidence>
<evidence type="ECO:0000256" key="12">
    <source>
        <dbReference type="ARBA" id="ARBA00049546"/>
    </source>
</evidence>
<dbReference type="SUPFAM" id="SSF55811">
    <property type="entry name" value="Nudix"/>
    <property type="match status" value="1"/>
</dbReference>
<dbReference type="GO" id="GO:0005829">
    <property type="term" value="C:cytosol"/>
    <property type="evidence" value="ECO:0007669"/>
    <property type="project" value="TreeGrafter"/>
</dbReference>
<dbReference type="InterPro" id="IPR004385">
    <property type="entry name" value="NDP_pyrophosphatase"/>
</dbReference>
<comment type="caution">
    <text evidence="15">The sequence shown here is derived from an EMBL/GenBank/DDBJ whole genome shotgun (WGS) entry which is preliminary data.</text>
</comment>
<dbReference type="PANTHER" id="PTHR11839">
    <property type="entry name" value="UDP/ADP-SUGAR PYROPHOSPHATASE"/>
    <property type="match status" value="1"/>
</dbReference>
<proteinExistence type="inferred from homology"/>
<accession>A0A3D9HND1</accession>